<sequence>MPSGVLTSAEYSDKTGNTDNVDLWKKVIPQRCRISKRIQQEGESISEYLRELKHLAIIYNFGDICWEPCCETVLWLGSSRKACKKATTKERRCHPG</sequence>
<dbReference type="EMBL" id="CP092872">
    <property type="protein sequence ID" value="UYV73164.1"/>
    <property type="molecule type" value="Genomic_DNA"/>
</dbReference>
<accession>A0ABY6KX07</accession>
<reference evidence="1 2" key="1">
    <citation type="submission" date="2022-01" db="EMBL/GenBank/DDBJ databases">
        <title>A chromosomal length assembly of Cordylochernes scorpioides.</title>
        <authorList>
            <person name="Zeh D."/>
            <person name="Zeh J."/>
        </authorList>
    </citation>
    <scope>NUCLEOTIDE SEQUENCE [LARGE SCALE GENOMIC DNA]</scope>
    <source>
        <strain evidence="1">IN4F17</strain>
        <tissue evidence="1">Whole Body</tissue>
    </source>
</reference>
<keyword evidence="2" id="KW-1185">Reference proteome</keyword>
<evidence type="ECO:0000313" key="1">
    <source>
        <dbReference type="EMBL" id="UYV73164.1"/>
    </source>
</evidence>
<evidence type="ECO:0000313" key="2">
    <source>
        <dbReference type="Proteomes" id="UP001235939"/>
    </source>
</evidence>
<gene>
    <name evidence="1" type="ORF">LAZ67_10002034</name>
</gene>
<proteinExistence type="predicted"/>
<protein>
    <recommendedName>
        <fullName evidence="3">Retrotransposon gag domain-containing protein</fullName>
    </recommendedName>
</protein>
<organism evidence="1 2">
    <name type="scientific">Cordylochernes scorpioides</name>
    <dbReference type="NCBI Taxonomy" id="51811"/>
    <lineage>
        <taxon>Eukaryota</taxon>
        <taxon>Metazoa</taxon>
        <taxon>Ecdysozoa</taxon>
        <taxon>Arthropoda</taxon>
        <taxon>Chelicerata</taxon>
        <taxon>Arachnida</taxon>
        <taxon>Pseudoscorpiones</taxon>
        <taxon>Cheliferoidea</taxon>
        <taxon>Chernetidae</taxon>
        <taxon>Cordylochernes</taxon>
    </lineage>
</organism>
<dbReference type="Proteomes" id="UP001235939">
    <property type="component" value="Chromosome 10"/>
</dbReference>
<name>A0ABY6KX07_9ARAC</name>
<evidence type="ECO:0008006" key="3">
    <source>
        <dbReference type="Google" id="ProtNLM"/>
    </source>
</evidence>